<dbReference type="EMBL" id="KZ824277">
    <property type="protein sequence ID" value="RAL13922.1"/>
    <property type="molecule type" value="Genomic_DNA"/>
</dbReference>
<evidence type="ECO:0000256" key="1">
    <source>
        <dbReference type="SAM" id="MobiDB-lite"/>
    </source>
</evidence>
<dbReference type="VEuPathDB" id="FungiDB:BO97DRAFT_404690"/>
<organism evidence="2 3">
    <name type="scientific">Aspergillus homomorphus (strain CBS 101889)</name>
    <dbReference type="NCBI Taxonomy" id="1450537"/>
    <lineage>
        <taxon>Eukaryota</taxon>
        <taxon>Fungi</taxon>
        <taxon>Dikarya</taxon>
        <taxon>Ascomycota</taxon>
        <taxon>Pezizomycotina</taxon>
        <taxon>Eurotiomycetes</taxon>
        <taxon>Eurotiomycetidae</taxon>
        <taxon>Eurotiales</taxon>
        <taxon>Aspergillaceae</taxon>
        <taxon>Aspergillus</taxon>
        <taxon>Aspergillus subgen. Circumdati</taxon>
    </lineage>
</organism>
<evidence type="ECO:0000313" key="2">
    <source>
        <dbReference type="EMBL" id="RAL13922.1"/>
    </source>
</evidence>
<reference evidence="2 3" key="1">
    <citation type="submission" date="2018-02" db="EMBL/GenBank/DDBJ databases">
        <title>The genomes of Aspergillus section Nigri reveals drivers in fungal speciation.</title>
        <authorList>
            <consortium name="DOE Joint Genome Institute"/>
            <person name="Vesth T.C."/>
            <person name="Nybo J."/>
            <person name="Theobald S."/>
            <person name="Brandl J."/>
            <person name="Frisvad J.C."/>
            <person name="Nielsen K.F."/>
            <person name="Lyhne E.K."/>
            <person name="Kogle M.E."/>
            <person name="Kuo A."/>
            <person name="Riley R."/>
            <person name="Clum A."/>
            <person name="Nolan M."/>
            <person name="Lipzen A."/>
            <person name="Salamov A."/>
            <person name="Henrissat B."/>
            <person name="Wiebenga A."/>
            <person name="De vries R.P."/>
            <person name="Grigoriev I.V."/>
            <person name="Mortensen U.H."/>
            <person name="Andersen M.R."/>
            <person name="Baker S.E."/>
        </authorList>
    </citation>
    <scope>NUCLEOTIDE SEQUENCE [LARGE SCALE GENOMIC DNA]</scope>
    <source>
        <strain evidence="2 3">CBS 101889</strain>
    </source>
</reference>
<dbReference type="AlphaFoldDB" id="A0A395I149"/>
<evidence type="ECO:0000313" key="3">
    <source>
        <dbReference type="Proteomes" id="UP000248961"/>
    </source>
</evidence>
<dbReference type="RefSeq" id="XP_025553076.1">
    <property type="nucleotide sequence ID" value="XM_025695012.1"/>
</dbReference>
<name>A0A395I149_ASPHC</name>
<accession>A0A395I149</accession>
<gene>
    <name evidence="2" type="ORF">BO97DRAFT_404690</name>
</gene>
<protein>
    <submittedName>
        <fullName evidence="2">Uncharacterized protein</fullName>
    </submittedName>
</protein>
<feature type="region of interest" description="Disordered" evidence="1">
    <location>
        <begin position="83"/>
        <end position="126"/>
    </location>
</feature>
<keyword evidence="3" id="KW-1185">Reference proteome</keyword>
<dbReference type="GeneID" id="37199301"/>
<sequence length="179" mass="20231">MLLHGIHTPDGESLSGFVSAARLPFRLHHRILSPSTLPSIFLPSINTPAERPVLQFYHWQVKAFVDSIEFLIRTPIDRLALRTTTSRHEQSRPPSSRSDTRKHSRLRSTTTQTAEPLNASDDRGGTQIGHHTKLAVRDMIAHIIHMRIAERARWKYCSALPDTGAVDIIHKQVICTHLS</sequence>
<proteinExistence type="predicted"/>
<dbReference type="Proteomes" id="UP000248961">
    <property type="component" value="Unassembled WGS sequence"/>
</dbReference>